<evidence type="ECO:0000313" key="2">
    <source>
        <dbReference type="EMBL" id="CAL1354731.1"/>
    </source>
</evidence>
<accession>A0AAV2CEX7</accession>
<evidence type="ECO:0000256" key="1">
    <source>
        <dbReference type="SAM" id="MobiDB-lite"/>
    </source>
</evidence>
<dbReference type="AlphaFoldDB" id="A0AAV2CEX7"/>
<keyword evidence="3" id="KW-1185">Reference proteome</keyword>
<feature type="region of interest" description="Disordered" evidence="1">
    <location>
        <begin position="111"/>
        <end position="136"/>
    </location>
</feature>
<evidence type="ECO:0000313" key="3">
    <source>
        <dbReference type="Proteomes" id="UP001497516"/>
    </source>
</evidence>
<organism evidence="2 3">
    <name type="scientific">Linum trigynum</name>
    <dbReference type="NCBI Taxonomy" id="586398"/>
    <lineage>
        <taxon>Eukaryota</taxon>
        <taxon>Viridiplantae</taxon>
        <taxon>Streptophyta</taxon>
        <taxon>Embryophyta</taxon>
        <taxon>Tracheophyta</taxon>
        <taxon>Spermatophyta</taxon>
        <taxon>Magnoliopsida</taxon>
        <taxon>eudicotyledons</taxon>
        <taxon>Gunneridae</taxon>
        <taxon>Pentapetalae</taxon>
        <taxon>rosids</taxon>
        <taxon>fabids</taxon>
        <taxon>Malpighiales</taxon>
        <taxon>Linaceae</taxon>
        <taxon>Linum</taxon>
    </lineage>
</organism>
<reference evidence="2 3" key="1">
    <citation type="submission" date="2024-04" db="EMBL/GenBank/DDBJ databases">
        <authorList>
            <person name="Fracassetti M."/>
        </authorList>
    </citation>
    <scope>NUCLEOTIDE SEQUENCE [LARGE SCALE GENOMIC DNA]</scope>
</reference>
<protein>
    <submittedName>
        <fullName evidence="2">Uncharacterized protein</fullName>
    </submittedName>
</protein>
<proteinExistence type="predicted"/>
<dbReference type="Proteomes" id="UP001497516">
    <property type="component" value="Chromosome 1"/>
</dbReference>
<dbReference type="EMBL" id="OZ034813">
    <property type="protein sequence ID" value="CAL1354731.1"/>
    <property type="molecule type" value="Genomic_DNA"/>
</dbReference>
<gene>
    <name evidence="2" type="ORF">LTRI10_LOCUS2526</name>
</gene>
<name>A0AAV2CEX7_9ROSI</name>
<sequence>MDFPTKQGTGLGVAKLCVEISVKSNLANKLSITLDDRPEMLVDVEFFHVPSKCEKCQVFGHNCSNPRGRTKKVWVVKQRRVKEIASLVQKDMGKSVIEIPEEYVVQPLGAGSSSAVEHGTGPSPVPVQDLGVQEESSNGVEEDGFQVVTHMKNRVRAPALGLHQESMELVFWFREELS</sequence>